<dbReference type="AlphaFoldDB" id="A0A8J5R322"/>
<dbReference type="Proteomes" id="UP000729402">
    <property type="component" value="Unassembled WGS sequence"/>
</dbReference>
<name>A0A8J5R322_ZIZPA</name>
<accession>A0A8J5R322</accession>
<reference evidence="1" key="2">
    <citation type="submission" date="2021-02" db="EMBL/GenBank/DDBJ databases">
        <authorList>
            <person name="Kimball J.A."/>
            <person name="Haas M.W."/>
            <person name="Macchietto M."/>
            <person name="Kono T."/>
            <person name="Duquette J."/>
            <person name="Shao M."/>
        </authorList>
    </citation>
    <scope>NUCLEOTIDE SEQUENCE</scope>
    <source>
        <tissue evidence="1">Fresh leaf tissue</tissue>
    </source>
</reference>
<protein>
    <submittedName>
        <fullName evidence="1">Uncharacterized protein</fullName>
    </submittedName>
</protein>
<reference evidence="1" key="1">
    <citation type="journal article" date="2021" name="bioRxiv">
        <title>Whole Genome Assembly and Annotation of Northern Wild Rice, Zizania palustris L., Supports a Whole Genome Duplication in the Zizania Genus.</title>
        <authorList>
            <person name="Haas M."/>
            <person name="Kono T."/>
            <person name="Macchietto M."/>
            <person name="Millas R."/>
            <person name="McGilp L."/>
            <person name="Shao M."/>
            <person name="Duquette J."/>
            <person name="Hirsch C.N."/>
            <person name="Kimball J."/>
        </authorList>
    </citation>
    <scope>NUCLEOTIDE SEQUENCE</scope>
    <source>
        <tissue evidence="1">Fresh leaf tissue</tissue>
    </source>
</reference>
<dbReference type="EMBL" id="JAAALK010002060">
    <property type="protein sequence ID" value="KAG8037253.1"/>
    <property type="molecule type" value="Genomic_DNA"/>
</dbReference>
<sequence length="107" mass="11728">MLLLELDQPDLVTRPAGLRATSYDPAAGAAWRVSPSWRARRRRGRHASTRPQGQVLLYVLLHVSITYTGVIELRSGIAVTAGPQRPDRPGIQLTGEPHVLEALKDLA</sequence>
<proteinExistence type="predicted"/>
<evidence type="ECO:0000313" key="1">
    <source>
        <dbReference type="EMBL" id="KAG8037253.1"/>
    </source>
</evidence>
<gene>
    <name evidence="1" type="ORF">GUJ93_ZPchr0023g33366</name>
</gene>
<comment type="caution">
    <text evidence="1">The sequence shown here is derived from an EMBL/GenBank/DDBJ whole genome shotgun (WGS) entry which is preliminary data.</text>
</comment>
<evidence type="ECO:0000313" key="2">
    <source>
        <dbReference type="Proteomes" id="UP000729402"/>
    </source>
</evidence>
<keyword evidence="2" id="KW-1185">Reference proteome</keyword>
<organism evidence="1 2">
    <name type="scientific">Zizania palustris</name>
    <name type="common">Northern wild rice</name>
    <dbReference type="NCBI Taxonomy" id="103762"/>
    <lineage>
        <taxon>Eukaryota</taxon>
        <taxon>Viridiplantae</taxon>
        <taxon>Streptophyta</taxon>
        <taxon>Embryophyta</taxon>
        <taxon>Tracheophyta</taxon>
        <taxon>Spermatophyta</taxon>
        <taxon>Magnoliopsida</taxon>
        <taxon>Liliopsida</taxon>
        <taxon>Poales</taxon>
        <taxon>Poaceae</taxon>
        <taxon>BOP clade</taxon>
        <taxon>Oryzoideae</taxon>
        <taxon>Oryzeae</taxon>
        <taxon>Zizaniinae</taxon>
        <taxon>Zizania</taxon>
    </lineage>
</organism>